<comment type="caution">
    <text evidence="2">The sequence shown here is derived from an EMBL/GenBank/DDBJ whole genome shotgun (WGS) entry which is preliminary data.</text>
</comment>
<evidence type="ECO:0000313" key="3">
    <source>
        <dbReference type="Proteomes" id="UP000736787"/>
    </source>
</evidence>
<proteinExistence type="predicted"/>
<feature type="region of interest" description="Disordered" evidence="1">
    <location>
        <begin position="126"/>
        <end position="148"/>
    </location>
</feature>
<dbReference type="AlphaFoldDB" id="A0A8T1AIC2"/>
<organism evidence="2 3">
    <name type="scientific">Phytophthora cactorum</name>
    <dbReference type="NCBI Taxonomy" id="29920"/>
    <lineage>
        <taxon>Eukaryota</taxon>
        <taxon>Sar</taxon>
        <taxon>Stramenopiles</taxon>
        <taxon>Oomycota</taxon>
        <taxon>Peronosporomycetes</taxon>
        <taxon>Peronosporales</taxon>
        <taxon>Peronosporaceae</taxon>
        <taxon>Phytophthora</taxon>
    </lineage>
</organism>
<gene>
    <name evidence="2" type="ORF">PC117_g26691</name>
</gene>
<name>A0A8T1AIC2_9STRA</name>
<accession>A0A8T1AIC2</accession>
<evidence type="ECO:0000256" key="1">
    <source>
        <dbReference type="SAM" id="MobiDB-lite"/>
    </source>
</evidence>
<dbReference type="EMBL" id="RCMK01002611">
    <property type="protein sequence ID" value="KAG2879788.1"/>
    <property type="molecule type" value="Genomic_DNA"/>
</dbReference>
<reference evidence="2" key="1">
    <citation type="submission" date="2018-10" db="EMBL/GenBank/DDBJ databases">
        <title>Effector identification in a new, highly contiguous assembly of the strawberry crown rot pathogen Phytophthora cactorum.</title>
        <authorList>
            <person name="Armitage A.D."/>
            <person name="Nellist C.F."/>
            <person name="Bates H."/>
            <person name="Vickerstaff R.J."/>
            <person name="Harrison R.J."/>
        </authorList>
    </citation>
    <scope>NUCLEOTIDE SEQUENCE</scope>
    <source>
        <strain evidence="2">4040</strain>
    </source>
</reference>
<dbReference type="Proteomes" id="UP000736787">
    <property type="component" value="Unassembled WGS sequence"/>
</dbReference>
<sequence>MVRKRVVSIASLLVVIVCMAFIVIFNNQSLASANVVSSPIYAAEDTTIIYESGMIYESGNLGNLDAGYQGTSGVPLEAQVLLKFNLPTIPAGYEVETASLYLPVTGGTFQATTNFSLKVSTSTNHNWAQDSGITSPPAPTSGSTQSRLLSNNVPQLKPTLAPFNFTSYISRESAEPDPRATFILSGMTAQEAAEAGITHADHFIQMTENHAHDGSLGPYLIITYSEIVNIEITGVVDGGLYNTNPTPTFNIGTATLNGSPFTSGTQITAEGSYTLTVTAGSQSETIQFQIDKTPPTGTVIVNQGNQYTNSSSVLISISPDAGVTDITHIQYSVNGNPFTQIPFVPSFMLAIGSNDGDTVLKFKLVDRAGNQSTEYQRTITRDTEVPTGSIVINNGNVYTTNREITLNLSLGNGVTDVVAVQFSNNNSSWSGVEAFSSIKSYTLPTGDGNKTVYLQQEPLPLMEEPLTQQIVK</sequence>
<evidence type="ECO:0000313" key="2">
    <source>
        <dbReference type="EMBL" id="KAG2879788.1"/>
    </source>
</evidence>
<dbReference type="NCBIfam" id="NF033679">
    <property type="entry name" value="DNRLRE_dom"/>
    <property type="match status" value="1"/>
</dbReference>
<protein>
    <submittedName>
        <fullName evidence="2">Uncharacterized protein</fullName>
    </submittedName>
</protein>